<dbReference type="GeneID" id="74308600"/>
<dbReference type="AlphaFoldDB" id="A0A9E7TJZ8"/>
<dbReference type="RefSeq" id="WP_257742370.1">
    <property type="nucleotide sequence ID" value="NZ_CP096115.1"/>
</dbReference>
<sequence length="50" mass="5982">MNKVINKSEYNISRGKRTVKPDEGLNKFEREALQKTLRRHKVSFRELAKH</sequence>
<name>A0A9E7TJZ8_9EURY</name>
<evidence type="ECO:0000313" key="2">
    <source>
        <dbReference type="Proteomes" id="UP001060368"/>
    </source>
</evidence>
<accession>A0A9E7TJZ8</accession>
<protein>
    <submittedName>
        <fullName evidence="1">Uncharacterized protein</fullName>
    </submittedName>
</protein>
<keyword evidence="2" id="KW-1185">Reference proteome</keyword>
<organism evidence="1 2">
    <name type="scientific">Methanoplanus endosymbiosus</name>
    <dbReference type="NCBI Taxonomy" id="33865"/>
    <lineage>
        <taxon>Archaea</taxon>
        <taxon>Methanobacteriati</taxon>
        <taxon>Methanobacteriota</taxon>
        <taxon>Stenosarchaea group</taxon>
        <taxon>Methanomicrobia</taxon>
        <taxon>Methanomicrobiales</taxon>
        <taxon>Methanomicrobiaceae</taxon>
        <taxon>Methanoplanus</taxon>
    </lineage>
</organism>
<dbReference type="EMBL" id="CP096115">
    <property type="protein sequence ID" value="UUX92220.1"/>
    <property type="molecule type" value="Genomic_DNA"/>
</dbReference>
<dbReference type="KEGG" id="mend:L6E24_12820"/>
<evidence type="ECO:0000313" key="1">
    <source>
        <dbReference type="EMBL" id="UUX92220.1"/>
    </source>
</evidence>
<reference evidence="1" key="1">
    <citation type="submission" date="2022-04" db="EMBL/GenBank/DDBJ databases">
        <title>Complete genome of Methanoplanus endosymbiosus DSM 3599.</title>
        <authorList>
            <person name="Chen S.-C."/>
            <person name="You Y.-T."/>
            <person name="Zhou Y.-Z."/>
            <person name="Lai M.-C."/>
        </authorList>
    </citation>
    <scope>NUCLEOTIDE SEQUENCE</scope>
    <source>
        <strain evidence="1">DSM 3599</strain>
    </source>
</reference>
<dbReference type="Proteomes" id="UP001060368">
    <property type="component" value="Chromosome"/>
</dbReference>
<gene>
    <name evidence="1" type="ORF">L6E24_12820</name>
</gene>
<proteinExistence type="predicted"/>